<reference evidence="12 13" key="1">
    <citation type="journal article" date="2015" name="Mol. Plant Microbe Interact.">
        <title>Genome, transcriptome, and functional analyses of Penicillium expansum provide new insights into secondary metabolism and pathogenicity.</title>
        <authorList>
            <person name="Ballester A.R."/>
            <person name="Marcet-Houben M."/>
            <person name="Levin E."/>
            <person name="Sela N."/>
            <person name="Selma-Lazaro C."/>
            <person name="Carmona L."/>
            <person name="Wisniewski M."/>
            <person name="Droby S."/>
            <person name="Gonzalez-Candelas L."/>
            <person name="Gabaldon T."/>
        </authorList>
    </citation>
    <scope>NUCLEOTIDE SEQUENCE [LARGE SCALE GENOMIC DNA]</scope>
    <source>
        <strain evidence="12 13">PHI-1</strain>
    </source>
</reference>
<feature type="region of interest" description="NMPbind" evidence="9">
    <location>
        <begin position="164"/>
        <end position="194"/>
    </location>
</feature>
<dbReference type="GO" id="GO:0005737">
    <property type="term" value="C:cytoplasm"/>
    <property type="evidence" value="ECO:0007669"/>
    <property type="project" value="UniProtKB-SubCell"/>
</dbReference>
<accession>A0A0A2LBN6</accession>
<evidence type="ECO:0000256" key="6">
    <source>
        <dbReference type="ARBA" id="ARBA00022975"/>
    </source>
</evidence>
<evidence type="ECO:0000313" key="12">
    <source>
        <dbReference type="EMBL" id="KGO77522.1"/>
    </source>
</evidence>
<dbReference type="HOGENOM" id="CLU_032354_0_0_1"/>
<feature type="binding site" evidence="9">
    <location>
        <position position="283"/>
    </location>
    <ligand>
        <name>a ribonucleoside 5'-phosphate</name>
        <dbReference type="ChEBI" id="CHEBI:58043"/>
    </ligand>
</feature>
<dbReference type="Gene3D" id="3.40.50.300">
    <property type="entry name" value="P-loop containing nucleotide triphosphate hydrolases"/>
    <property type="match status" value="1"/>
</dbReference>
<dbReference type="GO" id="GO:0005524">
    <property type="term" value="F:ATP binding"/>
    <property type="evidence" value="ECO:0007669"/>
    <property type="project" value="UniProtKB-KW"/>
</dbReference>
<name>A0A0A2LBN6_PENIT</name>
<sequence length="332" mass="36524">MFSLARQFAGVRSKPLVLTSQKFTRSIQVPHRLYSNPPRSSPPRAPSAPQSSRSNFPIIPIILITAISSGAYAYLVKTRTGVLLLPLHTYTDTPPTQQSLTPFNITSPPLNLPTTTTTNQPPTMSTPRFSPNEVTVVFFLGGPGSGKGTQSANLVKDYGFIHLSAGDLLRAEQIREGSQYGELIREYIREGKIVPMEVTVALLSNAMADSLATSPPPAGTKARFLVDGFPRKLDQAVFFEETVCPSELVLFLDCPEDVMETRLLKRGETSGRDDDNAASIRKRFHTFVETSMPVVDDFQKKDKVVSVKADSSVEEVYEQVKAGIEARGLHRR</sequence>
<keyword evidence="5 9" id="KW-0067">ATP-binding</keyword>
<feature type="binding site" evidence="9">
    <location>
        <position position="272"/>
    </location>
    <ligand>
        <name>a ribonucleoside 5'-phosphate</name>
        <dbReference type="ChEBI" id="CHEBI:58043"/>
    </ligand>
</feature>
<evidence type="ECO:0000256" key="8">
    <source>
        <dbReference type="ARBA" id="ARBA00048116"/>
    </source>
</evidence>
<comment type="catalytic activity">
    <reaction evidence="8 9">
        <text>UMP + ATP = UDP + ADP</text>
        <dbReference type="Rhea" id="RHEA:24400"/>
        <dbReference type="ChEBI" id="CHEBI:30616"/>
        <dbReference type="ChEBI" id="CHEBI:57865"/>
        <dbReference type="ChEBI" id="CHEBI:58223"/>
        <dbReference type="ChEBI" id="CHEBI:456216"/>
        <dbReference type="EC" id="2.7.4.14"/>
    </reaction>
</comment>
<keyword evidence="1 9" id="KW-0963">Cytoplasm</keyword>
<dbReference type="AlphaFoldDB" id="A0A0A2LBN6"/>
<comment type="similarity">
    <text evidence="9">Belongs to the adenylate kinase family. UMP-CMP kinase subfamily.</text>
</comment>
<dbReference type="SUPFAM" id="SSF52540">
    <property type="entry name" value="P-loop containing nucleoside triphosphate hydrolases"/>
    <property type="match status" value="1"/>
</dbReference>
<dbReference type="HAMAP" id="MF_00235">
    <property type="entry name" value="Adenylate_kinase_Adk"/>
    <property type="match status" value="1"/>
</dbReference>
<dbReference type="EC" id="2.7.4.14" evidence="9"/>
<feature type="region of interest" description="Disordered" evidence="10">
    <location>
        <begin position="28"/>
        <end position="52"/>
    </location>
</feature>
<keyword evidence="11" id="KW-0812">Transmembrane</keyword>
<evidence type="ECO:0000256" key="4">
    <source>
        <dbReference type="ARBA" id="ARBA00022777"/>
    </source>
</evidence>
<keyword evidence="3 9" id="KW-0547">Nucleotide-binding</keyword>
<evidence type="ECO:0000256" key="2">
    <source>
        <dbReference type="ARBA" id="ARBA00022679"/>
    </source>
</evidence>
<dbReference type="STRING" id="40296.A0A0A2LBN6"/>
<feature type="transmembrane region" description="Helical" evidence="11">
    <location>
        <begin position="56"/>
        <end position="75"/>
    </location>
</feature>
<dbReference type="FunFam" id="3.40.50.300:FF:000315">
    <property type="entry name" value="Adenylate kinase 1"/>
    <property type="match status" value="1"/>
</dbReference>
<keyword evidence="7 9" id="KW-0539">Nucleus</keyword>
<keyword evidence="2 9" id="KW-0808">Transferase</keyword>
<feature type="binding site" evidence="9">
    <location>
        <position position="266"/>
    </location>
    <ligand>
        <name>ATP</name>
        <dbReference type="ChEBI" id="CHEBI:30616"/>
    </ligand>
</feature>
<feature type="binding site" evidence="9">
    <location>
        <begin position="144"/>
        <end position="149"/>
    </location>
    <ligand>
        <name>ATP</name>
        <dbReference type="ChEBI" id="CHEBI:30616"/>
    </ligand>
</feature>
<feature type="region of interest" description="LID" evidence="9">
    <location>
        <begin position="265"/>
        <end position="275"/>
    </location>
</feature>
<dbReference type="Proteomes" id="UP000030104">
    <property type="component" value="Unassembled WGS sequence"/>
</dbReference>
<dbReference type="HAMAP" id="MF_03172">
    <property type="entry name" value="Adenylate_kinase_UMP_CMP_kin"/>
    <property type="match status" value="1"/>
</dbReference>
<dbReference type="OrthoDB" id="442176at2759"/>
<evidence type="ECO:0000256" key="10">
    <source>
        <dbReference type="SAM" id="MobiDB-lite"/>
    </source>
</evidence>
<comment type="function">
    <text evidence="9">Catalyzes the phosphorylation of pyrimidine nucleoside monophosphates at the expense of ATP. Plays an important role in de novo pyrimidine nucleotide biosynthesis. Has preference for UMP and dUMP as phosphate acceptors, but can also use CMP, dCMP and AMP.</text>
</comment>
<keyword evidence="6 9" id="KW-0665">Pyrimidine biosynthesis</keyword>
<feature type="binding site" evidence="9">
    <location>
        <position position="170"/>
    </location>
    <ligand>
        <name>a ribonucleoside 5'-phosphate</name>
        <dbReference type="ChEBI" id="CHEBI:58043"/>
    </ligand>
</feature>
<comment type="subunit">
    <text evidence="9">Monomer.</text>
</comment>
<dbReference type="NCBIfam" id="TIGR01359">
    <property type="entry name" value="UMP_CMP_kin_fam"/>
    <property type="match status" value="1"/>
</dbReference>
<evidence type="ECO:0000256" key="5">
    <source>
        <dbReference type="ARBA" id="ARBA00022840"/>
    </source>
</evidence>
<dbReference type="InterPro" id="IPR000850">
    <property type="entry name" value="Adenylat/UMP-CMP_kin"/>
</dbReference>
<keyword evidence="11" id="KW-1133">Transmembrane helix</keyword>
<comment type="caution">
    <text evidence="12">The sequence shown here is derived from an EMBL/GenBank/DDBJ whole genome shotgun (WGS) entry which is preliminary data.</text>
</comment>
<feature type="binding site" evidence="9">
    <location>
        <begin position="192"/>
        <end position="194"/>
    </location>
    <ligand>
        <name>a ribonucleoside 5'-phosphate</name>
        <dbReference type="ChEBI" id="CHEBI:58043"/>
    </ligand>
</feature>
<dbReference type="PROSITE" id="PS00113">
    <property type="entry name" value="ADENYLATE_KINASE"/>
    <property type="match status" value="1"/>
</dbReference>
<dbReference type="PhylomeDB" id="A0A0A2LBN6"/>
<keyword evidence="4 9" id="KW-0418">Kinase</keyword>
<feature type="binding site" evidence="9">
    <location>
        <position position="235"/>
    </location>
    <ligand>
        <name>a ribonucleoside 5'-phosphate</name>
        <dbReference type="ChEBI" id="CHEBI:58043"/>
    </ligand>
</feature>
<comment type="subcellular location">
    <subcellularLocation>
        <location evidence="9">Cytoplasm</location>
    </subcellularLocation>
    <subcellularLocation>
        <location evidence="9">Nucleus</location>
    </subcellularLocation>
    <text evidence="9">Predominantly cytoplasmic.</text>
</comment>
<evidence type="ECO:0000256" key="9">
    <source>
        <dbReference type="HAMAP-Rule" id="MF_03172"/>
    </source>
</evidence>
<dbReference type="PANTHER" id="PTHR23359">
    <property type="entry name" value="NUCLEOTIDE KINASE"/>
    <property type="match status" value="1"/>
</dbReference>
<keyword evidence="13" id="KW-1185">Reference proteome</keyword>
<dbReference type="InterPro" id="IPR033690">
    <property type="entry name" value="Adenylat_kinase_CS"/>
</dbReference>
<dbReference type="InterPro" id="IPR006266">
    <property type="entry name" value="UMP_CMP_kinase"/>
</dbReference>
<dbReference type="InterPro" id="IPR027417">
    <property type="entry name" value="P-loop_NTPase"/>
</dbReference>
<dbReference type="GO" id="GO:0006221">
    <property type="term" value="P:pyrimidine nucleotide biosynthetic process"/>
    <property type="evidence" value="ECO:0007669"/>
    <property type="project" value="UniProtKB-UniRule"/>
</dbReference>
<gene>
    <name evidence="12" type="ORF">PITC_037660</name>
</gene>
<proteinExistence type="inferred from homology"/>
<dbReference type="CDD" id="cd01428">
    <property type="entry name" value="ADK"/>
    <property type="match status" value="1"/>
</dbReference>
<dbReference type="Pfam" id="PF00406">
    <property type="entry name" value="ADK"/>
    <property type="match status" value="1"/>
</dbReference>
<evidence type="ECO:0000256" key="3">
    <source>
        <dbReference type="ARBA" id="ARBA00022741"/>
    </source>
</evidence>
<dbReference type="EMBL" id="JQGA01000149">
    <property type="protein sequence ID" value="KGO77522.1"/>
    <property type="molecule type" value="Genomic_DNA"/>
</dbReference>
<evidence type="ECO:0000256" key="11">
    <source>
        <dbReference type="SAM" id="Phobius"/>
    </source>
</evidence>
<comment type="cofactor">
    <cofactor evidence="9">
        <name>Mg(2+)</name>
        <dbReference type="ChEBI" id="CHEBI:18420"/>
    </cofactor>
    <text evidence="9">Binds 1 Mg(2+) ion per monomer.</text>
</comment>
<dbReference type="PRINTS" id="PR00094">
    <property type="entry name" value="ADENYLTKNASE"/>
</dbReference>
<keyword evidence="11" id="KW-0472">Membrane</keyword>
<evidence type="ECO:0000256" key="1">
    <source>
        <dbReference type="ARBA" id="ARBA00022490"/>
    </source>
</evidence>
<dbReference type="GO" id="GO:0005634">
    <property type="term" value="C:nucleus"/>
    <property type="evidence" value="ECO:0007669"/>
    <property type="project" value="UniProtKB-SubCell"/>
</dbReference>
<evidence type="ECO:0000313" key="13">
    <source>
        <dbReference type="Proteomes" id="UP000030104"/>
    </source>
</evidence>
<dbReference type="GO" id="GO:0033862">
    <property type="term" value="F:UMP kinase activity"/>
    <property type="evidence" value="ECO:0007669"/>
    <property type="project" value="RHEA"/>
</dbReference>
<organism evidence="12 13">
    <name type="scientific">Penicillium italicum</name>
    <name type="common">Blue mold</name>
    <dbReference type="NCBI Taxonomy" id="40296"/>
    <lineage>
        <taxon>Eukaryota</taxon>
        <taxon>Fungi</taxon>
        <taxon>Dikarya</taxon>
        <taxon>Ascomycota</taxon>
        <taxon>Pezizomycotina</taxon>
        <taxon>Eurotiomycetes</taxon>
        <taxon>Eurotiomycetidae</taxon>
        <taxon>Eurotiales</taxon>
        <taxon>Aspergillaceae</taxon>
        <taxon>Penicillium</taxon>
    </lineage>
</organism>
<evidence type="ECO:0000256" key="7">
    <source>
        <dbReference type="ARBA" id="ARBA00023242"/>
    </source>
</evidence>
<dbReference type="GO" id="GO:0006207">
    <property type="term" value="P:'de novo' pyrimidine nucleobase biosynthetic process"/>
    <property type="evidence" value="ECO:0007669"/>
    <property type="project" value="InterPro"/>
</dbReference>
<comment type="domain">
    <text evidence="9">Consists of three domains, a large central CORE domain and two small peripheral domains, NMPbind and LID, which undergo movements during catalysis. The LID domain closes over the site of phosphoryl transfer upon ATP binding. Assembling and dissambling the active center during each catalytic cycle provides an effective means to prevent ATP hydrolysis.</text>
</comment>
<protein>
    <recommendedName>
        <fullName evidence="9">Uridylate kinase</fullName>
        <shortName evidence="9">UK</shortName>
        <ecNumber evidence="9">2.7.4.14</ecNumber>
    </recommendedName>
    <alternativeName>
        <fullName evidence="9">ATP:UMP phosphotransferase</fullName>
    </alternativeName>
    <alternativeName>
        <fullName evidence="9">Deoxycytidylate kinase</fullName>
        <shortName evidence="9">CK</shortName>
        <shortName evidence="9">dCMP kinase</shortName>
    </alternativeName>
    <alternativeName>
        <fullName evidence="9">Uridine monophosphate kinase</fullName>
        <shortName evidence="9">UMP kinase</shortName>
        <shortName evidence="9">UMPK</shortName>
    </alternativeName>
</protein>
<feature type="binding site" evidence="9">
    <location>
        <position position="311"/>
    </location>
    <ligand>
        <name>ATP</name>
        <dbReference type="ChEBI" id="CHEBI:30616"/>
    </ligand>
</feature>
<feature type="binding site" evidence="9">
    <location>
        <begin position="228"/>
        <end position="231"/>
    </location>
    <ligand>
        <name>a ribonucleoside 5'-phosphate</name>
        <dbReference type="ChEBI" id="CHEBI:58043"/>
    </ligand>
</feature>